<organism evidence="3 4">
    <name type="scientific">Comamonas flocculans</name>
    <dbReference type="NCBI Taxonomy" id="2597701"/>
    <lineage>
        <taxon>Bacteria</taxon>
        <taxon>Pseudomonadati</taxon>
        <taxon>Pseudomonadota</taxon>
        <taxon>Betaproteobacteria</taxon>
        <taxon>Burkholderiales</taxon>
        <taxon>Comamonadaceae</taxon>
        <taxon>Comamonas</taxon>
    </lineage>
</organism>
<keyword evidence="4" id="KW-1185">Reference proteome</keyword>
<dbReference type="KEGG" id="cof:FOZ74_05020"/>
<feature type="transmembrane region" description="Helical" evidence="1">
    <location>
        <begin position="302"/>
        <end position="328"/>
    </location>
</feature>
<feature type="transmembrane region" description="Helical" evidence="1">
    <location>
        <begin position="149"/>
        <end position="168"/>
    </location>
</feature>
<feature type="transmembrane region" description="Helical" evidence="1">
    <location>
        <begin position="362"/>
        <end position="381"/>
    </location>
</feature>
<sequence length="578" mass="61436">MKAQAQAQLLQQGVAQGLLPAQALQGPQQGAQPSWPVMVLGYLGASLVTVLGLGVLALLSWGAIFRPPGSLLSCLALTAAAVYLLRTRRGLFAAQMAFSLLLVGQVMWLLSWGLHWWTQDHAALVGPLLGLLALQLGAAWLARVVWVQRLLGMAAAWTFVFIPLGLHADANLVDSVLTGSLADGASLNLWLLTAAWALWCLRQARMRPRACSLRLSALADGAAVALLLAAPLLMALQGLAQGLVGMDAQSPLETLSALFDFNGRIALRTLLVAASAAWLLGRRQPDAEAAAEMRAARPLLALVYALLLLACWVLPVETAAVVGTVALGTGRRRLWWLALAVLLAQLAQFYYLLQWSLSDKALLLAGAGALLALAVAALSRTSGQRPLAPAPQSEAAAGRRGRAAAFTALAVALLAVALVHQDARHKQQLLAQGQKVFVALAPVDPRSLMQGDYMALNFALPAGLREQLGQADGRDWNARRHAVARLGPQGVAELQRLARLDEPLAADELLLPLRYLKGRWTLVTDAYFFPEGQGERFSRARYGEFRVLPGGKALLAGLADASLQPIAALAPAPPRSGK</sequence>
<feature type="transmembrane region" description="Helical" evidence="1">
    <location>
        <begin position="97"/>
        <end position="117"/>
    </location>
</feature>
<dbReference type="AlphaFoldDB" id="A0A5B8RSG9"/>
<dbReference type="Proteomes" id="UP000321199">
    <property type="component" value="Chromosome"/>
</dbReference>
<evidence type="ECO:0000313" key="4">
    <source>
        <dbReference type="Proteomes" id="UP000321199"/>
    </source>
</evidence>
<proteinExistence type="predicted"/>
<feature type="transmembrane region" description="Helical" evidence="1">
    <location>
        <begin position="180"/>
        <end position="201"/>
    </location>
</feature>
<feature type="transmembrane region" description="Helical" evidence="1">
    <location>
        <begin position="39"/>
        <end position="63"/>
    </location>
</feature>
<accession>A0A5B8RSG9</accession>
<dbReference type="RefSeq" id="WP_146912037.1">
    <property type="nucleotide sequence ID" value="NZ_CP042344.1"/>
</dbReference>
<evidence type="ECO:0000259" key="2">
    <source>
        <dbReference type="Pfam" id="PF14351"/>
    </source>
</evidence>
<feature type="transmembrane region" description="Helical" evidence="1">
    <location>
        <begin position="222"/>
        <end position="245"/>
    </location>
</feature>
<evidence type="ECO:0000313" key="3">
    <source>
        <dbReference type="EMBL" id="QEA12441.1"/>
    </source>
</evidence>
<dbReference type="EMBL" id="CP042344">
    <property type="protein sequence ID" value="QEA12441.1"/>
    <property type="molecule type" value="Genomic_DNA"/>
</dbReference>
<keyword evidence="1" id="KW-0472">Membrane</keyword>
<feature type="transmembrane region" description="Helical" evidence="1">
    <location>
        <begin position="69"/>
        <end position="85"/>
    </location>
</feature>
<dbReference type="Pfam" id="PF14345">
    <property type="entry name" value="GDYXXLXY"/>
    <property type="match status" value="1"/>
</dbReference>
<evidence type="ECO:0000256" key="1">
    <source>
        <dbReference type="SAM" id="Phobius"/>
    </source>
</evidence>
<keyword evidence="1" id="KW-1133">Transmembrane helix</keyword>
<keyword evidence="1" id="KW-0812">Transmembrane</keyword>
<name>A0A5B8RSG9_9BURK</name>
<gene>
    <name evidence="3" type="ORF">FOZ74_05020</name>
</gene>
<dbReference type="InterPro" id="IPR025513">
    <property type="entry name" value="DUF4401"/>
</dbReference>
<feature type="transmembrane region" description="Helical" evidence="1">
    <location>
        <begin position="123"/>
        <end position="142"/>
    </location>
</feature>
<dbReference type="OrthoDB" id="4868247at2"/>
<protein>
    <submittedName>
        <fullName evidence="3">GDYXXLXY domain-containing protein</fullName>
    </submittedName>
</protein>
<feature type="transmembrane region" description="Helical" evidence="1">
    <location>
        <begin position="401"/>
        <end position="419"/>
    </location>
</feature>
<dbReference type="InterPro" id="IPR025833">
    <property type="entry name" value="GDYXXLXY"/>
</dbReference>
<dbReference type="Pfam" id="PF14351">
    <property type="entry name" value="DUF4401"/>
    <property type="match status" value="1"/>
</dbReference>
<feature type="transmembrane region" description="Helical" evidence="1">
    <location>
        <begin position="334"/>
        <end position="353"/>
    </location>
</feature>
<reference evidence="3 4" key="1">
    <citation type="submission" date="2019-07" db="EMBL/GenBank/DDBJ databases">
        <title>Complete genome sequence of Comamonas sp. NLF 7-7 isolated from livestock.</title>
        <authorList>
            <person name="Kim D.H."/>
            <person name="Kim J.G."/>
        </authorList>
    </citation>
    <scope>NUCLEOTIDE SEQUENCE [LARGE SCALE GENOMIC DNA]</scope>
    <source>
        <strain evidence="3 4">NLF 7-7</strain>
    </source>
</reference>
<feature type="domain" description="DUF4401" evidence="2">
    <location>
        <begin position="35"/>
        <end position="380"/>
    </location>
</feature>
<feature type="transmembrane region" description="Helical" evidence="1">
    <location>
        <begin position="265"/>
        <end position="281"/>
    </location>
</feature>